<dbReference type="EMBL" id="AQRA01000009">
    <property type="protein sequence ID" value="EZH72235.1"/>
    <property type="molecule type" value="Genomic_DNA"/>
</dbReference>
<dbReference type="CDD" id="cd00158">
    <property type="entry name" value="RHOD"/>
    <property type="match status" value="1"/>
</dbReference>
<dbReference type="SMART" id="SM00450">
    <property type="entry name" value="RHOD"/>
    <property type="match status" value="1"/>
</dbReference>
<dbReference type="PANTHER" id="PTHR45431">
    <property type="entry name" value="RHODANESE-LIKE DOMAIN-CONTAINING PROTEIN 15, CHLOROPLASTIC"/>
    <property type="match status" value="1"/>
</dbReference>
<gene>
    <name evidence="2" type="ORF">ATO12_25205</name>
</gene>
<keyword evidence="3" id="KW-1185">Reference proteome</keyword>
<dbReference type="Proteomes" id="UP000023541">
    <property type="component" value="Unassembled WGS sequence"/>
</dbReference>
<dbReference type="PANTHER" id="PTHR45431:SF3">
    <property type="entry name" value="RHODANESE-LIKE DOMAIN-CONTAINING PROTEIN 15, CHLOROPLASTIC"/>
    <property type="match status" value="1"/>
</dbReference>
<dbReference type="InterPro" id="IPR001763">
    <property type="entry name" value="Rhodanese-like_dom"/>
</dbReference>
<evidence type="ECO:0000259" key="1">
    <source>
        <dbReference type="PROSITE" id="PS50206"/>
    </source>
</evidence>
<dbReference type="PROSITE" id="PS50206">
    <property type="entry name" value="RHODANESE_3"/>
    <property type="match status" value="1"/>
</dbReference>
<feature type="domain" description="Rhodanese" evidence="1">
    <location>
        <begin position="32"/>
        <end position="119"/>
    </location>
</feature>
<reference evidence="2 3" key="1">
    <citation type="submission" date="2014-04" db="EMBL/GenBank/DDBJ databases">
        <title>Aquimarina sp. 22II-S11-z7 Genome Sequencing.</title>
        <authorList>
            <person name="Lai Q."/>
        </authorList>
    </citation>
    <scope>NUCLEOTIDE SEQUENCE [LARGE SCALE GENOMIC DNA]</scope>
    <source>
        <strain evidence="2 3">22II-S11-z7</strain>
    </source>
</reference>
<dbReference type="STRING" id="1317122.ATO12_25205"/>
<sequence>MSIFKTLFKTQNQQTDAITKIDALAFKEAISEKKDLQLVDVRTSYEYNTEHIDGAVNIDFFKQTTFKSSFNEFDKDEPLYVYCRSGNRSKKAATALVEIGFKNIVDLKGGYIAWKKCKT</sequence>
<comment type="caution">
    <text evidence="2">The sequence shown here is derived from an EMBL/GenBank/DDBJ whole genome shotgun (WGS) entry which is preliminary data.</text>
</comment>
<dbReference type="Pfam" id="PF00581">
    <property type="entry name" value="Rhodanese"/>
    <property type="match status" value="1"/>
</dbReference>
<dbReference type="AlphaFoldDB" id="A0A023BQ88"/>
<dbReference type="Gene3D" id="3.40.250.10">
    <property type="entry name" value="Rhodanese-like domain"/>
    <property type="match status" value="1"/>
</dbReference>
<dbReference type="SUPFAM" id="SSF52821">
    <property type="entry name" value="Rhodanese/Cell cycle control phosphatase"/>
    <property type="match status" value="1"/>
</dbReference>
<name>A0A023BQ88_9FLAO</name>
<organism evidence="2 3">
    <name type="scientific">Aquimarina atlantica</name>
    <dbReference type="NCBI Taxonomy" id="1317122"/>
    <lineage>
        <taxon>Bacteria</taxon>
        <taxon>Pseudomonadati</taxon>
        <taxon>Bacteroidota</taxon>
        <taxon>Flavobacteriia</taxon>
        <taxon>Flavobacteriales</taxon>
        <taxon>Flavobacteriaceae</taxon>
        <taxon>Aquimarina</taxon>
    </lineage>
</organism>
<evidence type="ECO:0000313" key="3">
    <source>
        <dbReference type="Proteomes" id="UP000023541"/>
    </source>
</evidence>
<dbReference type="InterPro" id="IPR036873">
    <property type="entry name" value="Rhodanese-like_dom_sf"/>
</dbReference>
<protein>
    <submittedName>
        <fullName evidence="2">Rhodanese</fullName>
    </submittedName>
</protein>
<evidence type="ECO:0000313" key="2">
    <source>
        <dbReference type="EMBL" id="EZH72235.1"/>
    </source>
</evidence>
<dbReference type="eggNOG" id="COG0607">
    <property type="taxonomic scope" value="Bacteria"/>
</dbReference>
<dbReference type="OrthoDB" id="9808735at2"/>
<proteinExistence type="predicted"/>
<dbReference type="InterPro" id="IPR052367">
    <property type="entry name" value="Thiosulfate_ST/Rhodanese-like"/>
</dbReference>
<accession>A0A023BQ88</accession>